<evidence type="ECO:0000313" key="9">
    <source>
        <dbReference type="EMBL" id="PKI56767.1"/>
    </source>
</evidence>
<evidence type="ECO:0000256" key="5">
    <source>
        <dbReference type="PROSITE-ProRule" id="PRU00723"/>
    </source>
</evidence>
<dbReference type="GO" id="GO:0008270">
    <property type="term" value="F:zinc ion binding"/>
    <property type="evidence" value="ECO:0007669"/>
    <property type="project" value="UniProtKB-KW"/>
</dbReference>
<dbReference type="AlphaFoldDB" id="A0A218VWN5"/>
<evidence type="ECO:0000256" key="2">
    <source>
        <dbReference type="ARBA" id="ARBA00022737"/>
    </source>
</evidence>
<feature type="compositionally biased region" description="Pro residues" evidence="6">
    <location>
        <begin position="21"/>
        <end position="34"/>
    </location>
</feature>
<dbReference type="PANTHER" id="PTHR12547">
    <property type="entry name" value="CCCH ZINC FINGER/TIS11-RELATED"/>
    <property type="match status" value="1"/>
</dbReference>
<evidence type="ECO:0000259" key="7">
    <source>
        <dbReference type="PROSITE" id="PS50103"/>
    </source>
</evidence>
<dbReference type="SMART" id="SM00356">
    <property type="entry name" value="ZnF_C3H1"/>
    <property type="match status" value="2"/>
</dbReference>
<feature type="domain" description="C3H1-type" evidence="7">
    <location>
        <begin position="313"/>
        <end position="341"/>
    </location>
</feature>
<sequence>MEKDSSTPSDPSSGATSSSPPSQPPVAPHSPPPLRALCSPLSHQFGADFTTLYRSIFPPKSPRQNSVPASPSPCSSASSADDHRNTFNSCNYSSITIENRLQQASLVLEYQQLCERYDLCRAHLHDLVEEIDSIRRENAALRLANKELVKLLSLSSQAAMHNCLRRLGLLEASSVGSDFGVEEFSGYSPTSVMDQGRFERRNTERVWLPKSISVRSNGYLKANQPANGNNSGSGSSQSANQLRDSSAHEAGKGQQRVHLPGAKKEEAFEGYSQGMFKTELCNKWQETGTCPYGDNCQFAHGIAELRPVIRHPRYKTEVCRMILSGDSCPYGHRCHFRHSLTEQETMLAPR</sequence>
<feature type="compositionally biased region" description="Low complexity" evidence="6">
    <location>
        <begin position="1"/>
        <end position="20"/>
    </location>
</feature>
<keyword evidence="1 5" id="KW-0479">Metal-binding</keyword>
<feature type="zinc finger region" description="C3H1-type" evidence="5">
    <location>
        <begin position="313"/>
        <end position="341"/>
    </location>
</feature>
<dbReference type="EMBL" id="MTKT01005809">
    <property type="protein sequence ID" value="OWM64411.1"/>
    <property type="molecule type" value="Genomic_DNA"/>
</dbReference>
<dbReference type="FunFam" id="4.10.1000.10:FF:000002">
    <property type="entry name" value="Zinc finger protein 36, C3H1 type-like 1"/>
    <property type="match status" value="1"/>
</dbReference>
<dbReference type="PANTHER" id="PTHR12547:SF162">
    <property type="entry name" value="ZINC FINGER CCCH DOMAIN-CONTAINING PROTEIN 15"/>
    <property type="match status" value="1"/>
</dbReference>
<keyword evidence="11" id="KW-1185">Reference proteome</keyword>
<dbReference type="FunFam" id="4.10.1000.10:FF:000001">
    <property type="entry name" value="zinc finger CCCH domain-containing protein 15-like"/>
    <property type="match status" value="1"/>
</dbReference>
<evidence type="ECO:0000313" key="8">
    <source>
        <dbReference type="EMBL" id="OWM64411.1"/>
    </source>
</evidence>
<keyword evidence="3 5" id="KW-0863">Zinc-finger</keyword>
<feature type="region of interest" description="Disordered" evidence="6">
    <location>
        <begin position="60"/>
        <end position="81"/>
    </location>
</feature>
<name>A0A218VWN5_PUNGR</name>
<evidence type="ECO:0000256" key="6">
    <source>
        <dbReference type="SAM" id="MobiDB-lite"/>
    </source>
</evidence>
<gene>
    <name evidence="8" type="ORF">CDL15_Pgr020378</name>
    <name evidence="9" type="ORF">CRG98_022828</name>
</gene>
<feature type="compositionally biased region" description="Low complexity" evidence="6">
    <location>
        <begin position="66"/>
        <end position="79"/>
    </location>
</feature>
<feature type="region of interest" description="Disordered" evidence="6">
    <location>
        <begin position="1"/>
        <end position="37"/>
    </location>
</feature>
<accession>A0A218VWN5</accession>
<dbReference type="GO" id="GO:0003729">
    <property type="term" value="F:mRNA binding"/>
    <property type="evidence" value="ECO:0007669"/>
    <property type="project" value="InterPro"/>
</dbReference>
<dbReference type="Proteomes" id="UP000233551">
    <property type="component" value="Unassembled WGS sequence"/>
</dbReference>
<dbReference type="STRING" id="22663.A0A218VWN5"/>
<dbReference type="SUPFAM" id="SSF90229">
    <property type="entry name" value="CCCH zinc finger"/>
    <property type="match status" value="2"/>
</dbReference>
<evidence type="ECO:0000313" key="11">
    <source>
        <dbReference type="Proteomes" id="UP000233551"/>
    </source>
</evidence>
<proteinExistence type="predicted"/>
<feature type="compositionally biased region" description="Low complexity" evidence="6">
    <location>
        <begin position="222"/>
        <end position="241"/>
    </location>
</feature>
<dbReference type="PROSITE" id="PS50103">
    <property type="entry name" value="ZF_C3H1"/>
    <property type="match status" value="2"/>
</dbReference>
<reference evidence="8" key="2">
    <citation type="submission" date="2017-06" db="EMBL/GenBank/DDBJ databases">
        <title>The pomegranate genome and the genomics of punicalagin biosynthesis.</title>
        <authorList>
            <person name="Xu C."/>
        </authorList>
    </citation>
    <scope>NUCLEOTIDE SEQUENCE [LARGE SCALE GENOMIC DNA]</scope>
    <source>
        <tissue evidence="8">Fresh leaf</tissue>
    </source>
</reference>
<evidence type="ECO:0000256" key="3">
    <source>
        <dbReference type="ARBA" id="ARBA00022771"/>
    </source>
</evidence>
<dbReference type="Gene3D" id="4.10.1000.10">
    <property type="entry name" value="Zinc finger, CCCH-type"/>
    <property type="match status" value="2"/>
</dbReference>
<keyword evidence="2" id="KW-0677">Repeat</keyword>
<dbReference type="GeneID" id="116209390"/>
<protein>
    <recommendedName>
        <fullName evidence="7">C3H1-type domain-containing protein</fullName>
    </recommendedName>
</protein>
<reference evidence="10" key="1">
    <citation type="journal article" date="2017" name="Plant J.">
        <title>The pomegranate (Punica granatum L.) genome and the genomics of punicalagin biosynthesis.</title>
        <authorList>
            <person name="Qin G."/>
            <person name="Xu C."/>
            <person name="Ming R."/>
            <person name="Tang H."/>
            <person name="Guyot R."/>
            <person name="Kramer E.M."/>
            <person name="Hu Y."/>
            <person name="Yi X."/>
            <person name="Qi Y."/>
            <person name="Xu X."/>
            <person name="Gao Z."/>
            <person name="Pan H."/>
            <person name="Jian J."/>
            <person name="Tian Y."/>
            <person name="Yue Z."/>
            <person name="Xu Y."/>
        </authorList>
    </citation>
    <scope>NUCLEOTIDE SEQUENCE [LARGE SCALE GENOMIC DNA]</scope>
    <source>
        <strain evidence="10">cv. Dabenzi</strain>
    </source>
</reference>
<feature type="domain" description="C3H1-type" evidence="7">
    <location>
        <begin position="275"/>
        <end position="303"/>
    </location>
</feature>
<dbReference type="InterPro" id="IPR045877">
    <property type="entry name" value="ZFP36-like"/>
</dbReference>
<dbReference type="EMBL" id="PGOL01001572">
    <property type="protein sequence ID" value="PKI56767.1"/>
    <property type="molecule type" value="Genomic_DNA"/>
</dbReference>
<dbReference type="Proteomes" id="UP000197138">
    <property type="component" value="Unassembled WGS sequence"/>
</dbReference>
<evidence type="ECO:0000313" key="10">
    <source>
        <dbReference type="Proteomes" id="UP000197138"/>
    </source>
</evidence>
<dbReference type="OrthoDB" id="410307at2759"/>
<keyword evidence="4 5" id="KW-0862">Zinc</keyword>
<reference evidence="9 11" key="3">
    <citation type="submission" date="2017-11" db="EMBL/GenBank/DDBJ databases">
        <title>De-novo sequencing of pomegranate (Punica granatum L.) genome.</title>
        <authorList>
            <person name="Akparov Z."/>
            <person name="Amiraslanov A."/>
            <person name="Hajiyeva S."/>
            <person name="Abbasov M."/>
            <person name="Kaur K."/>
            <person name="Hamwieh A."/>
            <person name="Solovyev V."/>
            <person name="Salamov A."/>
            <person name="Braich B."/>
            <person name="Kosarev P."/>
            <person name="Mahmoud A."/>
            <person name="Hajiyev E."/>
            <person name="Babayeva S."/>
            <person name="Izzatullayeva V."/>
            <person name="Mammadov A."/>
            <person name="Mammadov A."/>
            <person name="Sharifova S."/>
            <person name="Ojaghi J."/>
            <person name="Eynullazada K."/>
            <person name="Bayramov B."/>
            <person name="Abdulazimova A."/>
            <person name="Shahmuradov I."/>
        </authorList>
    </citation>
    <scope>NUCLEOTIDE SEQUENCE [LARGE SCALE GENOMIC DNA]</scope>
    <source>
        <strain evidence="9">AG2017</strain>
        <strain evidence="11">cv. AG2017</strain>
        <tissue evidence="9">Leaf</tissue>
    </source>
</reference>
<dbReference type="InterPro" id="IPR036855">
    <property type="entry name" value="Znf_CCCH_sf"/>
</dbReference>
<evidence type="ECO:0000256" key="1">
    <source>
        <dbReference type="ARBA" id="ARBA00022723"/>
    </source>
</evidence>
<evidence type="ECO:0000256" key="4">
    <source>
        <dbReference type="ARBA" id="ARBA00022833"/>
    </source>
</evidence>
<feature type="region of interest" description="Disordered" evidence="6">
    <location>
        <begin position="220"/>
        <end position="261"/>
    </location>
</feature>
<dbReference type="Pfam" id="PF00642">
    <property type="entry name" value="zf-CCCH"/>
    <property type="match status" value="1"/>
</dbReference>
<comment type="caution">
    <text evidence="8">The sequence shown here is derived from an EMBL/GenBank/DDBJ whole genome shotgun (WGS) entry which is preliminary data.</text>
</comment>
<dbReference type="InterPro" id="IPR000571">
    <property type="entry name" value="Znf_CCCH"/>
</dbReference>
<feature type="zinc finger region" description="C3H1-type" evidence="5">
    <location>
        <begin position="275"/>
        <end position="303"/>
    </location>
</feature>
<organism evidence="8 10">
    <name type="scientific">Punica granatum</name>
    <name type="common">Pomegranate</name>
    <dbReference type="NCBI Taxonomy" id="22663"/>
    <lineage>
        <taxon>Eukaryota</taxon>
        <taxon>Viridiplantae</taxon>
        <taxon>Streptophyta</taxon>
        <taxon>Embryophyta</taxon>
        <taxon>Tracheophyta</taxon>
        <taxon>Spermatophyta</taxon>
        <taxon>Magnoliopsida</taxon>
        <taxon>eudicotyledons</taxon>
        <taxon>Gunneridae</taxon>
        <taxon>Pentapetalae</taxon>
        <taxon>rosids</taxon>
        <taxon>malvids</taxon>
        <taxon>Myrtales</taxon>
        <taxon>Lythraceae</taxon>
        <taxon>Punica</taxon>
    </lineage>
</organism>